<organism evidence="1 2">
    <name type="scientific">Vibrio cholerae</name>
    <dbReference type="NCBI Taxonomy" id="666"/>
    <lineage>
        <taxon>Bacteria</taxon>
        <taxon>Pseudomonadati</taxon>
        <taxon>Pseudomonadota</taxon>
        <taxon>Gammaproteobacteria</taxon>
        <taxon>Vibrionales</taxon>
        <taxon>Vibrionaceae</taxon>
        <taxon>Vibrio</taxon>
    </lineage>
</organism>
<protein>
    <submittedName>
        <fullName evidence="1">Uncharacterized protein</fullName>
    </submittedName>
</protein>
<evidence type="ECO:0000313" key="1">
    <source>
        <dbReference type="EMBL" id="TXX65718.1"/>
    </source>
</evidence>
<proteinExistence type="predicted"/>
<dbReference type="AlphaFoldDB" id="A0ABD7SLU3"/>
<dbReference type="RefSeq" id="WP_000442957.1">
    <property type="nucleotide sequence ID" value="NZ_CADDXE010000012.1"/>
</dbReference>
<accession>A0ABD7SLU3</accession>
<gene>
    <name evidence="1" type="ORF">FXF03_09885</name>
</gene>
<dbReference type="Proteomes" id="UP000323819">
    <property type="component" value="Unassembled WGS sequence"/>
</dbReference>
<reference evidence="1 2" key="1">
    <citation type="submission" date="2019-06" db="EMBL/GenBank/DDBJ databases">
        <title>Vibrio cholerae phylogeny based on whole-genome sequencing reveals genetic diversity and population strucutre.</title>
        <authorList>
            <person name="Zhiqiu Y."/>
            <person name="Bin L."/>
            <person name="Lingyan J."/>
        </authorList>
    </citation>
    <scope>NUCLEOTIDE SEQUENCE [LARGE SCALE GENOMIC DNA]</scope>
    <source>
        <strain evidence="1 2">N2814</strain>
    </source>
</reference>
<name>A0ABD7SLU3_VIBCL</name>
<comment type="caution">
    <text evidence="1">The sequence shown here is derived from an EMBL/GenBank/DDBJ whole genome shotgun (WGS) entry which is preliminary data.</text>
</comment>
<sequence length="63" mass="7392">MERVYYDLLPDGSVSVYLFGAWDTFRTYRALVSYLQSECIEYELIDITETTLAERLVLMGMQL</sequence>
<evidence type="ECO:0000313" key="2">
    <source>
        <dbReference type="Proteomes" id="UP000323819"/>
    </source>
</evidence>
<dbReference type="EMBL" id="VSIJ01000027">
    <property type="protein sequence ID" value="TXX65718.1"/>
    <property type="molecule type" value="Genomic_DNA"/>
</dbReference>